<evidence type="ECO:0000259" key="8">
    <source>
        <dbReference type="Pfam" id="PF14693"/>
    </source>
</evidence>
<comment type="similarity">
    <text evidence="5">Belongs to the bacterial ribosomal protein bL25 family. CTC subfamily.</text>
</comment>
<organism evidence="9 10">
    <name type="scientific">candidate division WWE3 bacterium GW2011_GWB1_47_11</name>
    <dbReference type="NCBI Taxonomy" id="1619117"/>
    <lineage>
        <taxon>Bacteria</taxon>
        <taxon>Katanobacteria</taxon>
    </lineage>
</organism>
<evidence type="ECO:0000313" key="10">
    <source>
        <dbReference type="Proteomes" id="UP000034684"/>
    </source>
</evidence>
<feature type="region of interest" description="Disordered" evidence="6">
    <location>
        <begin position="198"/>
        <end position="255"/>
    </location>
</feature>
<dbReference type="PANTHER" id="PTHR33284">
    <property type="entry name" value="RIBOSOMAL PROTEIN L25/GLN-TRNA SYNTHETASE, ANTI-CODON-BINDING DOMAIN-CONTAINING PROTEIN"/>
    <property type="match status" value="1"/>
</dbReference>
<evidence type="ECO:0000256" key="6">
    <source>
        <dbReference type="SAM" id="MobiDB-lite"/>
    </source>
</evidence>
<dbReference type="Pfam" id="PF01386">
    <property type="entry name" value="Ribosomal_L25p"/>
    <property type="match status" value="1"/>
</dbReference>
<dbReference type="InterPro" id="IPR020056">
    <property type="entry name" value="Rbsml_bL25/Gln-tRNA_synth_N"/>
</dbReference>
<dbReference type="InterPro" id="IPR001021">
    <property type="entry name" value="Ribosomal_bL25_long"/>
</dbReference>
<evidence type="ECO:0000256" key="2">
    <source>
        <dbReference type="ARBA" id="ARBA00022884"/>
    </source>
</evidence>
<dbReference type="InterPro" id="IPR011035">
    <property type="entry name" value="Ribosomal_bL25/Gln-tRNA_synth"/>
</dbReference>
<reference evidence="9 10" key="1">
    <citation type="journal article" date="2015" name="Nature">
        <title>rRNA introns, odd ribosomes, and small enigmatic genomes across a large radiation of phyla.</title>
        <authorList>
            <person name="Brown C.T."/>
            <person name="Hug L.A."/>
            <person name="Thomas B.C."/>
            <person name="Sharon I."/>
            <person name="Castelle C.J."/>
            <person name="Singh A."/>
            <person name="Wilkins M.J."/>
            <person name="Williams K.H."/>
            <person name="Banfield J.F."/>
        </authorList>
    </citation>
    <scope>NUCLEOTIDE SEQUENCE [LARGE SCALE GENOMIC DNA]</scope>
</reference>
<feature type="compositionally biased region" description="Basic and acidic residues" evidence="6">
    <location>
        <begin position="219"/>
        <end position="255"/>
    </location>
</feature>
<dbReference type="Gene3D" id="2.170.120.20">
    <property type="entry name" value="Ribosomal protein L25, beta domain"/>
    <property type="match status" value="1"/>
</dbReference>
<feature type="domain" description="Large ribosomal subunit protein bL25 L25" evidence="7">
    <location>
        <begin position="6"/>
        <end position="91"/>
    </location>
</feature>
<proteinExistence type="inferred from homology"/>
<dbReference type="InterPro" id="IPR020057">
    <property type="entry name" value="Ribosomal_bL25_b-dom"/>
</dbReference>
<evidence type="ECO:0000256" key="3">
    <source>
        <dbReference type="ARBA" id="ARBA00022980"/>
    </source>
</evidence>
<feature type="compositionally biased region" description="Acidic residues" evidence="6">
    <location>
        <begin position="198"/>
        <end position="209"/>
    </location>
</feature>
<dbReference type="InterPro" id="IPR037121">
    <property type="entry name" value="Ribosomal_bL25_C"/>
</dbReference>
<dbReference type="Proteomes" id="UP000034684">
    <property type="component" value="Unassembled WGS sequence"/>
</dbReference>
<evidence type="ECO:0000256" key="4">
    <source>
        <dbReference type="ARBA" id="ARBA00023274"/>
    </source>
</evidence>
<name>A0A0G1RGS4_UNCKA</name>
<keyword evidence="1 5" id="KW-0699">rRNA-binding</keyword>
<comment type="caution">
    <text evidence="9">The sequence shown here is derived from an EMBL/GenBank/DDBJ whole genome shotgun (WGS) entry which is preliminary data.</text>
</comment>
<dbReference type="AlphaFoldDB" id="A0A0G1RGS4"/>
<keyword evidence="4 5" id="KW-0687">Ribonucleoprotein</keyword>
<evidence type="ECO:0000256" key="1">
    <source>
        <dbReference type="ARBA" id="ARBA00022730"/>
    </source>
</evidence>
<dbReference type="GO" id="GO:0003735">
    <property type="term" value="F:structural constituent of ribosome"/>
    <property type="evidence" value="ECO:0007669"/>
    <property type="project" value="InterPro"/>
</dbReference>
<gene>
    <name evidence="5" type="primary">rplY</name>
    <name evidence="5" type="synonym">ctc</name>
    <name evidence="9" type="ORF">UX79_C0031G0009</name>
</gene>
<dbReference type="Pfam" id="PF14693">
    <property type="entry name" value="Ribosomal_TL5_C"/>
    <property type="match status" value="1"/>
</dbReference>
<evidence type="ECO:0000256" key="5">
    <source>
        <dbReference type="HAMAP-Rule" id="MF_01334"/>
    </source>
</evidence>
<protein>
    <recommendedName>
        <fullName evidence="5">Large ribosomal subunit protein bL25</fullName>
    </recommendedName>
    <alternativeName>
        <fullName evidence="5">General stress protein CTC</fullName>
    </alternativeName>
</protein>
<dbReference type="GO" id="GO:0008097">
    <property type="term" value="F:5S rRNA binding"/>
    <property type="evidence" value="ECO:0007669"/>
    <property type="project" value="InterPro"/>
</dbReference>
<comment type="function">
    <text evidence="5">This is one of the proteins that binds to the 5S RNA in the ribosome where it forms part of the central protuberance.</text>
</comment>
<dbReference type="InterPro" id="IPR029751">
    <property type="entry name" value="Ribosomal_L25_dom"/>
</dbReference>
<dbReference type="PANTHER" id="PTHR33284:SF1">
    <property type="entry name" value="RIBOSOMAL PROTEIN L25_GLN-TRNA SYNTHETASE, ANTI-CODON-BINDING DOMAIN-CONTAINING PROTEIN"/>
    <property type="match status" value="1"/>
</dbReference>
<evidence type="ECO:0000259" key="7">
    <source>
        <dbReference type="Pfam" id="PF01386"/>
    </source>
</evidence>
<sequence>MEQVSLSAQKRTVLGRKVKSLRREGMIPAHVFGHKVKTIHVQVKAGEFDKVFDATGETGIIDLAIDGGKRPVLVKNVQTHPVSDIPLHIDFYQVNLSEKVKVNVPLEIVGEAPAVHKKIGLLLTPVTEIEIEALPADLPEKIEVDVAHFENVGDEIKVKDLKIDRSKIEIHADEELVVVQIGELVTREMEEVEAEIEAEQAEAVEEVAEAEGAVPPEGEEAKEAEAKEGAEATEKSESEKKEETKAEEPQEEKKK</sequence>
<dbReference type="GO" id="GO:0006412">
    <property type="term" value="P:translation"/>
    <property type="evidence" value="ECO:0007669"/>
    <property type="project" value="UniProtKB-UniRule"/>
</dbReference>
<keyword evidence="3 5" id="KW-0689">Ribosomal protein</keyword>
<dbReference type="GO" id="GO:0022625">
    <property type="term" value="C:cytosolic large ribosomal subunit"/>
    <property type="evidence" value="ECO:0007669"/>
    <property type="project" value="TreeGrafter"/>
</dbReference>
<keyword evidence="2 5" id="KW-0694">RNA-binding</keyword>
<dbReference type="CDD" id="cd00495">
    <property type="entry name" value="Ribosomal_L25_TL5_CTC"/>
    <property type="match status" value="1"/>
</dbReference>
<dbReference type="SUPFAM" id="SSF50715">
    <property type="entry name" value="Ribosomal protein L25-like"/>
    <property type="match status" value="1"/>
</dbReference>
<dbReference type="HAMAP" id="MF_01334">
    <property type="entry name" value="Ribosomal_bL25_CTC"/>
    <property type="match status" value="1"/>
</dbReference>
<dbReference type="InterPro" id="IPR020930">
    <property type="entry name" value="Ribosomal_uL5_bac-type"/>
</dbReference>
<feature type="domain" description="Large ribosomal subunit protein bL25 beta" evidence="8">
    <location>
        <begin position="99"/>
        <end position="181"/>
    </location>
</feature>
<dbReference type="EMBL" id="LCNN01000031">
    <property type="protein sequence ID" value="KKU56524.1"/>
    <property type="molecule type" value="Genomic_DNA"/>
</dbReference>
<evidence type="ECO:0000313" key="9">
    <source>
        <dbReference type="EMBL" id="KKU56524.1"/>
    </source>
</evidence>
<dbReference type="PATRIC" id="fig|1619117.3.peg.489"/>
<comment type="subunit">
    <text evidence="5">Part of the 50S ribosomal subunit; part of the 5S rRNA/L5/L18/L25 subcomplex. Contacts the 5S rRNA. Binds to the 5S rRNA independently of L5 and L18.</text>
</comment>
<accession>A0A0G1RGS4</accession>
<dbReference type="NCBIfam" id="TIGR00731">
    <property type="entry name" value="bL25_bact_ctc"/>
    <property type="match status" value="1"/>
</dbReference>
<dbReference type="Gene3D" id="2.40.240.10">
    <property type="entry name" value="Ribosomal Protein L25, Chain P"/>
    <property type="match status" value="1"/>
</dbReference>